<dbReference type="RefSeq" id="WP_110172203.1">
    <property type="nucleotide sequence ID" value="NZ_CP015136.1"/>
</dbReference>
<dbReference type="InterPro" id="IPR044894">
    <property type="entry name" value="TubC_N_sf"/>
</dbReference>
<dbReference type="STRING" id="1855912.LuPra_03811"/>
<reference evidence="3" key="2">
    <citation type="submission" date="2016-04" db="EMBL/GenBank/DDBJ databases">
        <title>First Complete Genome Sequence of a Subdivision 6 Acidobacterium.</title>
        <authorList>
            <person name="Huang S."/>
            <person name="Vieira S."/>
            <person name="Bunk B."/>
            <person name="Riedel T."/>
            <person name="Sproeer C."/>
            <person name="Overmann J."/>
        </authorList>
    </citation>
    <scope>NUCLEOTIDE SEQUENCE [LARGE SCALE GENOMIC DNA]</scope>
    <source>
        <strain evidence="3">DSM 100886 HEG_-6_39</strain>
    </source>
</reference>
<accession>A0A143PRY4</accession>
<keyword evidence="3" id="KW-1185">Reference proteome</keyword>
<organism evidence="2 3">
    <name type="scientific">Luteitalea pratensis</name>
    <dbReference type="NCBI Taxonomy" id="1855912"/>
    <lineage>
        <taxon>Bacteria</taxon>
        <taxon>Pseudomonadati</taxon>
        <taxon>Acidobacteriota</taxon>
        <taxon>Vicinamibacteria</taxon>
        <taxon>Vicinamibacterales</taxon>
        <taxon>Vicinamibacteraceae</taxon>
        <taxon>Luteitalea</taxon>
    </lineage>
</organism>
<feature type="domain" description="TubC N-terminal docking" evidence="1">
    <location>
        <begin position="14"/>
        <end position="56"/>
    </location>
</feature>
<dbReference type="AlphaFoldDB" id="A0A143PRY4"/>
<dbReference type="InterPro" id="IPR041464">
    <property type="entry name" value="TubC_N"/>
</dbReference>
<evidence type="ECO:0000313" key="3">
    <source>
        <dbReference type="Proteomes" id="UP000076079"/>
    </source>
</evidence>
<gene>
    <name evidence="2" type="ORF">LuPra_03811</name>
</gene>
<proteinExistence type="predicted"/>
<evidence type="ECO:0000259" key="1">
    <source>
        <dbReference type="Pfam" id="PF18563"/>
    </source>
</evidence>
<dbReference type="KEGG" id="abac:LuPra_03811"/>
<dbReference type="Proteomes" id="UP000076079">
    <property type="component" value="Chromosome"/>
</dbReference>
<sequence>MPSDVLANVEARGLLLDLDEKGVRLFVRAGTLMTKAAARLTPDDRAAIRQHKPDLLVLVLICADATLDRLLALRAGTLGRERHERGCYLCGQPLPSDRPLGRCGWCALACRLHAGGPVPADLIALFPESIRGTTCPQLRPGRALPFDCAQPTLELQEA</sequence>
<protein>
    <recommendedName>
        <fullName evidence="1">TubC N-terminal docking domain-containing protein</fullName>
    </recommendedName>
</protein>
<dbReference type="Gene3D" id="1.10.10.1830">
    <property type="entry name" value="Non-ribosomal peptide synthase, adenylation domain"/>
    <property type="match status" value="1"/>
</dbReference>
<name>A0A143PRY4_LUTPR</name>
<reference evidence="2 3" key="1">
    <citation type="journal article" date="2016" name="Genome Announc.">
        <title>First Complete Genome Sequence of a Subdivision 6 Acidobacterium Strain.</title>
        <authorList>
            <person name="Huang S."/>
            <person name="Vieira S."/>
            <person name="Bunk B."/>
            <person name="Riedel T."/>
            <person name="Sproer C."/>
            <person name="Overmann J."/>
        </authorList>
    </citation>
    <scope>NUCLEOTIDE SEQUENCE [LARGE SCALE GENOMIC DNA]</scope>
    <source>
        <strain evidence="3">DSM 100886 HEG_-6_39</strain>
    </source>
</reference>
<dbReference type="Pfam" id="PF18563">
    <property type="entry name" value="TubC_N"/>
    <property type="match status" value="1"/>
</dbReference>
<evidence type="ECO:0000313" key="2">
    <source>
        <dbReference type="EMBL" id="AMY10574.1"/>
    </source>
</evidence>
<dbReference type="EMBL" id="CP015136">
    <property type="protein sequence ID" value="AMY10574.1"/>
    <property type="molecule type" value="Genomic_DNA"/>
</dbReference>